<name>A0A2U8Q6V1_9BRAD</name>
<dbReference type="KEGG" id="bsym:CIT39_03420"/>
<accession>A0A2U8Q6V1</accession>
<reference evidence="1 2" key="1">
    <citation type="journal article" date="2020" name="Int. J. Syst. Evol. Microbiol.">
        <title>Description and complete genome sequences of Bradyrhizobium symbiodeficiens sp. nov., a non-symbiotic bacterium associated with legumes native to Canada.</title>
        <authorList>
            <person name="Bromfield E.S.P."/>
            <person name="Cloutier S."/>
            <person name="Nguyen H.D.T."/>
        </authorList>
    </citation>
    <scope>NUCLEOTIDE SEQUENCE [LARGE SCALE GENOMIC DNA]</scope>
    <source>
        <strain evidence="1 2">101S1MB</strain>
    </source>
</reference>
<evidence type="ECO:0000313" key="2">
    <source>
        <dbReference type="Proteomes" id="UP000500895"/>
    </source>
</evidence>
<dbReference type="EMBL" id="CP050066">
    <property type="protein sequence ID" value="QIP05778.1"/>
    <property type="molecule type" value="Genomic_DNA"/>
</dbReference>
<organism evidence="1 2">
    <name type="scientific">Bradyrhizobium symbiodeficiens</name>
    <dbReference type="NCBI Taxonomy" id="1404367"/>
    <lineage>
        <taxon>Bacteria</taxon>
        <taxon>Pseudomonadati</taxon>
        <taxon>Pseudomonadota</taxon>
        <taxon>Alphaproteobacteria</taxon>
        <taxon>Hyphomicrobiales</taxon>
        <taxon>Nitrobacteraceae</taxon>
        <taxon>Bradyrhizobium</taxon>
    </lineage>
</organism>
<sequence>MARAVARLRELLPDDFDDVYYFDKRSAQPKFKSLVARRGAIERWRVFENDAPKQALRAWCALHSIEITD</sequence>
<dbReference type="RefSeq" id="WP_094972905.1">
    <property type="nucleotide sequence ID" value="NZ_CP029427.2"/>
</dbReference>
<dbReference type="Proteomes" id="UP000500895">
    <property type="component" value="Chromosome"/>
</dbReference>
<dbReference type="AlphaFoldDB" id="A0A2U8Q6V1"/>
<protein>
    <submittedName>
        <fullName evidence="1">Uncharacterized protein</fullName>
    </submittedName>
</protein>
<evidence type="ECO:0000313" key="1">
    <source>
        <dbReference type="EMBL" id="QIP05778.1"/>
    </source>
</evidence>
<proteinExistence type="predicted"/>
<gene>
    <name evidence="1" type="ORF">HAV00_05735</name>
</gene>